<evidence type="ECO:0000313" key="2">
    <source>
        <dbReference type="Proteomes" id="UP000663859"/>
    </source>
</evidence>
<proteinExistence type="predicted"/>
<protein>
    <submittedName>
        <fullName evidence="1">Uncharacterized protein</fullName>
    </submittedName>
</protein>
<organism evidence="1 2">
    <name type="scientific">Candidatus Methylacidithermus pantelleriae</name>
    <dbReference type="NCBI Taxonomy" id="2744239"/>
    <lineage>
        <taxon>Bacteria</taxon>
        <taxon>Pseudomonadati</taxon>
        <taxon>Verrucomicrobiota</taxon>
        <taxon>Methylacidiphilae</taxon>
        <taxon>Methylacidiphilales</taxon>
        <taxon>Methylacidiphilaceae</taxon>
        <taxon>Candidatus Methylacidithermus</taxon>
    </lineage>
</organism>
<reference evidence="1" key="1">
    <citation type="submission" date="2021-02" db="EMBL/GenBank/DDBJ databases">
        <authorList>
            <person name="Cremers G."/>
            <person name="Picone N."/>
        </authorList>
    </citation>
    <scope>NUCLEOTIDE SEQUENCE</scope>
    <source>
        <strain evidence="1">PQ17</strain>
    </source>
</reference>
<gene>
    <name evidence="1" type="ORF">MPNT_50154</name>
</gene>
<dbReference type="EMBL" id="CAJNOB010000045">
    <property type="protein sequence ID" value="CAF0702677.1"/>
    <property type="molecule type" value="Genomic_DNA"/>
</dbReference>
<evidence type="ECO:0000313" key="1">
    <source>
        <dbReference type="EMBL" id="CAF0702677.1"/>
    </source>
</evidence>
<dbReference type="AlphaFoldDB" id="A0A8J2BQ55"/>
<dbReference type="Proteomes" id="UP000663859">
    <property type="component" value="Unassembled WGS sequence"/>
</dbReference>
<accession>A0A8J2BQ55</accession>
<name>A0A8J2BQ55_9BACT</name>
<comment type="caution">
    <text evidence="1">The sequence shown here is derived from an EMBL/GenBank/DDBJ whole genome shotgun (WGS) entry which is preliminary data.</text>
</comment>
<keyword evidence="2" id="KW-1185">Reference proteome</keyword>
<sequence>MLSQRIARKGSCFAIEFYHPIGMHRKKRKRRMNIGNKALYLCGQLKEERNLAKTVGVSPVMPVTFILFAPLDLHGK</sequence>